<evidence type="ECO:0000259" key="1">
    <source>
        <dbReference type="SMART" id="SM00901"/>
    </source>
</evidence>
<name>A0AA95NKN5_9BURK</name>
<gene>
    <name evidence="2" type="ORF">PFX98_12025</name>
</gene>
<proteinExistence type="predicted"/>
<accession>A0AA95NKN5</accession>
<dbReference type="InterPro" id="IPR014966">
    <property type="entry name" value="FRG-dom"/>
</dbReference>
<dbReference type="RefSeq" id="WP_285235441.1">
    <property type="nucleotide sequence ID" value="NZ_CP116346.1"/>
</dbReference>
<sequence length="219" mass="24499">METLTLDSLGDLHRHIEPHGRAFVYRGVSDVARHKLVPTIGRSTSDLEATLKVEQELLWLFKSHARPFVPHQPRSDWEWLSLAQHHGLPTRLLDWTRNPLVGLFFACRSSPAEDGALYCLHAPELLNPGVDTDPWNVARPTLVLPAHVTPRLSAQAGLFSIHPNPTDPLLLNDDMKLIVRADAKHALLEALAQYGVHAGSMFPDLDGLCAQLTWLKFQQ</sequence>
<evidence type="ECO:0000313" key="2">
    <source>
        <dbReference type="EMBL" id="WIT14313.1"/>
    </source>
</evidence>
<keyword evidence="3" id="KW-1185">Reference proteome</keyword>
<dbReference type="Proteomes" id="UP001177769">
    <property type="component" value="Chromosome"/>
</dbReference>
<dbReference type="Pfam" id="PF08867">
    <property type="entry name" value="FRG"/>
    <property type="match status" value="1"/>
</dbReference>
<dbReference type="KEGG" id="pais:PFX98_12025"/>
<evidence type="ECO:0000313" key="3">
    <source>
        <dbReference type="Proteomes" id="UP001177769"/>
    </source>
</evidence>
<dbReference type="AlphaFoldDB" id="A0AA95NKN5"/>
<reference evidence="2" key="1">
    <citation type="submission" date="2023-01" db="EMBL/GenBank/DDBJ databases">
        <title>Whole genome sequence of Paucibacter sp. S2-9 isolated from pond sediment.</title>
        <authorList>
            <person name="Jung J.Y."/>
        </authorList>
    </citation>
    <scope>NUCLEOTIDE SEQUENCE</scope>
    <source>
        <strain evidence="2">S2-9</strain>
    </source>
</reference>
<feature type="domain" description="FRG" evidence="1">
    <location>
        <begin position="19"/>
        <end position="118"/>
    </location>
</feature>
<protein>
    <submittedName>
        <fullName evidence="2">FRG domain-containing protein</fullName>
    </submittedName>
</protein>
<organism evidence="2 3">
    <name type="scientific">Paucibacter sediminis</name>
    <dbReference type="NCBI Taxonomy" id="3019553"/>
    <lineage>
        <taxon>Bacteria</taxon>
        <taxon>Pseudomonadati</taxon>
        <taxon>Pseudomonadota</taxon>
        <taxon>Betaproteobacteria</taxon>
        <taxon>Burkholderiales</taxon>
        <taxon>Sphaerotilaceae</taxon>
        <taxon>Roseateles</taxon>
    </lineage>
</organism>
<dbReference type="EMBL" id="CP116346">
    <property type="protein sequence ID" value="WIT14313.1"/>
    <property type="molecule type" value="Genomic_DNA"/>
</dbReference>
<dbReference type="SMART" id="SM00901">
    <property type="entry name" value="FRG"/>
    <property type="match status" value="1"/>
</dbReference>